<dbReference type="PANTHER" id="PTHR36511">
    <property type="entry name" value="MERR FAMILY BACTERIAL REGULATORY PROTEIN"/>
    <property type="match status" value="1"/>
</dbReference>
<keyword evidence="6" id="KW-1185">Reference proteome</keyword>
<dbReference type="Pfam" id="PF01381">
    <property type="entry name" value="HTH_3"/>
    <property type="match status" value="1"/>
</dbReference>
<keyword evidence="3" id="KW-0804">Transcription</keyword>
<dbReference type="Proteomes" id="UP000260665">
    <property type="component" value="Unassembled WGS sequence"/>
</dbReference>
<evidence type="ECO:0000256" key="2">
    <source>
        <dbReference type="ARBA" id="ARBA00023125"/>
    </source>
</evidence>
<dbReference type="OrthoDB" id="9799384at2"/>
<dbReference type="InterPro" id="IPR001387">
    <property type="entry name" value="Cro/C1-type_HTH"/>
</dbReference>
<comment type="caution">
    <text evidence="5">The sequence shown here is derived from an EMBL/GenBank/DDBJ whole genome shotgun (WGS) entry which is preliminary data.</text>
</comment>
<evidence type="ECO:0000259" key="4">
    <source>
        <dbReference type="PROSITE" id="PS50943"/>
    </source>
</evidence>
<dbReference type="EMBL" id="QFZK01000002">
    <property type="protein sequence ID" value="RFO97898.1"/>
    <property type="molecule type" value="Genomic_DNA"/>
</dbReference>
<dbReference type="CDD" id="cd00093">
    <property type="entry name" value="HTH_XRE"/>
    <property type="match status" value="1"/>
</dbReference>
<name>A0A3E1REU9_9BURK</name>
<organism evidence="5 6">
    <name type="scientific">Rhodoferax lacus</name>
    <dbReference type="NCBI Taxonomy" id="2184758"/>
    <lineage>
        <taxon>Bacteria</taxon>
        <taxon>Pseudomonadati</taxon>
        <taxon>Pseudomonadota</taxon>
        <taxon>Betaproteobacteria</taxon>
        <taxon>Burkholderiales</taxon>
        <taxon>Comamonadaceae</taxon>
        <taxon>Rhodoferax</taxon>
    </lineage>
</organism>
<gene>
    <name evidence="5" type="ORF">DIC66_04000</name>
</gene>
<accession>A0A3E1REU9</accession>
<dbReference type="PANTHER" id="PTHR36511:SF3">
    <property type="entry name" value="ANTITOXIN HIGA-2"/>
    <property type="match status" value="1"/>
</dbReference>
<dbReference type="RefSeq" id="WP_117174322.1">
    <property type="nucleotide sequence ID" value="NZ_QFZK01000002.1"/>
</dbReference>
<keyword evidence="2" id="KW-0238">DNA-binding</keyword>
<dbReference type="SUPFAM" id="SSF47413">
    <property type="entry name" value="lambda repressor-like DNA-binding domains"/>
    <property type="match status" value="1"/>
</dbReference>
<evidence type="ECO:0000256" key="3">
    <source>
        <dbReference type="ARBA" id="ARBA00023163"/>
    </source>
</evidence>
<dbReference type="GO" id="GO:0003677">
    <property type="term" value="F:DNA binding"/>
    <property type="evidence" value="ECO:0007669"/>
    <property type="project" value="UniProtKB-KW"/>
</dbReference>
<dbReference type="Gene3D" id="1.10.260.40">
    <property type="entry name" value="lambda repressor-like DNA-binding domains"/>
    <property type="match status" value="1"/>
</dbReference>
<feature type="domain" description="HTH cro/C1-type" evidence="4">
    <location>
        <begin position="70"/>
        <end position="123"/>
    </location>
</feature>
<dbReference type="AlphaFoldDB" id="A0A3E1REU9"/>
<dbReference type="SMART" id="SM00530">
    <property type="entry name" value="HTH_XRE"/>
    <property type="match status" value="1"/>
</dbReference>
<evidence type="ECO:0000313" key="6">
    <source>
        <dbReference type="Proteomes" id="UP000260665"/>
    </source>
</evidence>
<dbReference type="InterPro" id="IPR010982">
    <property type="entry name" value="Lambda_DNA-bd_dom_sf"/>
</dbReference>
<evidence type="ECO:0000313" key="5">
    <source>
        <dbReference type="EMBL" id="RFO97898.1"/>
    </source>
</evidence>
<dbReference type="PROSITE" id="PS50943">
    <property type="entry name" value="HTH_CROC1"/>
    <property type="match status" value="1"/>
</dbReference>
<reference evidence="5 6" key="1">
    <citation type="submission" date="2018-05" db="EMBL/GenBank/DDBJ databases">
        <title>Rhodoferax soyangensis sp.nov., isolated from an oligotrophic freshwater lake.</title>
        <authorList>
            <person name="Park M."/>
        </authorList>
    </citation>
    <scope>NUCLEOTIDE SEQUENCE [LARGE SCALE GENOMIC DNA]</scope>
    <source>
        <strain evidence="5 6">IMCC26218</strain>
    </source>
</reference>
<evidence type="ECO:0000256" key="1">
    <source>
        <dbReference type="ARBA" id="ARBA00023015"/>
    </source>
</evidence>
<dbReference type="InterPro" id="IPR052359">
    <property type="entry name" value="HTH-type_reg/antitoxin"/>
</dbReference>
<proteinExistence type="predicted"/>
<protein>
    <submittedName>
        <fullName evidence="5">Transcriptional regulator</fullName>
    </submittedName>
</protein>
<sequence length="127" mass="13827">MMTDAQLKARDAKRDIGAELLESVRQLKAGETVRSTTFEPLPDGSVRRTVAGPDGVVQKQEVLTGPKWQLMAARSQSGMSQSEFARATGVSVRTLQEWEQGRKVPSGAAQSLLKLISRHPELLAELA</sequence>
<keyword evidence="1" id="KW-0805">Transcription regulation</keyword>